<keyword evidence="2" id="KW-1185">Reference proteome</keyword>
<dbReference type="EMBL" id="JABBJJ010000209">
    <property type="protein sequence ID" value="NMO19848.1"/>
    <property type="molecule type" value="Genomic_DNA"/>
</dbReference>
<dbReference type="RefSeq" id="WP_169349088.1">
    <property type="nucleotide sequence ID" value="NZ_JABBJJ010000209.1"/>
</dbReference>
<organism evidence="1 2">
    <name type="scientific">Pyxidicoccus fallax</name>
    <dbReference type="NCBI Taxonomy" id="394095"/>
    <lineage>
        <taxon>Bacteria</taxon>
        <taxon>Pseudomonadati</taxon>
        <taxon>Myxococcota</taxon>
        <taxon>Myxococcia</taxon>
        <taxon>Myxococcales</taxon>
        <taxon>Cystobacterineae</taxon>
        <taxon>Myxococcaceae</taxon>
        <taxon>Pyxidicoccus</taxon>
    </lineage>
</organism>
<dbReference type="AlphaFoldDB" id="A0A848LPN6"/>
<proteinExistence type="predicted"/>
<evidence type="ECO:0000313" key="2">
    <source>
        <dbReference type="Proteomes" id="UP000518300"/>
    </source>
</evidence>
<protein>
    <submittedName>
        <fullName evidence="1">Uncharacterized protein</fullName>
    </submittedName>
</protein>
<sequence length="53" mass="6005">MNNTVTRMSPMKSQYQHNLWSNGFVVLPCIRPAIAPSFSVGFRPYHAHLPDSC</sequence>
<reference evidence="1 2" key="1">
    <citation type="submission" date="2020-04" db="EMBL/GenBank/DDBJ databases">
        <title>Draft genome of Pyxidicoccus fallax type strain.</title>
        <authorList>
            <person name="Whitworth D.E."/>
        </authorList>
    </citation>
    <scope>NUCLEOTIDE SEQUENCE [LARGE SCALE GENOMIC DNA]</scope>
    <source>
        <strain evidence="1 2">DSM 14698</strain>
    </source>
</reference>
<gene>
    <name evidence="1" type="ORF">HG543_33980</name>
</gene>
<dbReference type="Proteomes" id="UP000518300">
    <property type="component" value="Unassembled WGS sequence"/>
</dbReference>
<accession>A0A848LPN6</accession>
<comment type="caution">
    <text evidence="1">The sequence shown here is derived from an EMBL/GenBank/DDBJ whole genome shotgun (WGS) entry which is preliminary data.</text>
</comment>
<name>A0A848LPN6_9BACT</name>
<evidence type="ECO:0000313" key="1">
    <source>
        <dbReference type="EMBL" id="NMO19848.1"/>
    </source>
</evidence>